<protein>
    <recommendedName>
        <fullName evidence="4">CobQ/CobB/MinD/ParA nucleotide binding domain-containing protein</fullName>
    </recommendedName>
</protein>
<evidence type="ECO:0000313" key="3">
    <source>
        <dbReference type="Proteomes" id="UP001216390"/>
    </source>
</evidence>
<dbReference type="InterPro" id="IPR027417">
    <property type="entry name" value="P-loop_NTPase"/>
</dbReference>
<reference evidence="2" key="1">
    <citation type="submission" date="2023-01" db="EMBL/GenBank/DDBJ databases">
        <title>The diversity of Class Acidimicrobiia in South China Sea sediment environments and the proposal of Iamia marina sp. nov., a novel species of the genus Iamia.</title>
        <authorList>
            <person name="He Y."/>
            <person name="Tian X."/>
        </authorList>
    </citation>
    <scope>NUCLEOTIDE SEQUENCE</scope>
    <source>
        <strain evidence="2">DSM 19957</strain>
    </source>
</reference>
<organism evidence="2 3">
    <name type="scientific">Iamia majanohamensis</name>
    <dbReference type="NCBI Taxonomy" id="467976"/>
    <lineage>
        <taxon>Bacteria</taxon>
        <taxon>Bacillati</taxon>
        <taxon>Actinomycetota</taxon>
        <taxon>Acidimicrobiia</taxon>
        <taxon>Acidimicrobiales</taxon>
        <taxon>Iamiaceae</taxon>
        <taxon>Iamia</taxon>
    </lineage>
</organism>
<evidence type="ECO:0008006" key="4">
    <source>
        <dbReference type="Google" id="ProtNLM"/>
    </source>
</evidence>
<dbReference type="EMBL" id="CP116942">
    <property type="protein sequence ID" value="WCO65598.1"/>
    <property type="molecule type" value="Genomic_DNA"/>
</dbReference>
<name>A0AAE9Y735_9ACTN</name>
<evidence type="ECO:0000313" key="2">
    <source>
        <dbReference type="EMBL" id="WCO65598.1"/>
    </source>
</evidence>
<dbReference type="SUPFAM" id="SSF52540">
    <property type="entry name" value="P-loop containing nucleoside triphosphate hydrolases"/>
    <property type="match status" value="1"/>
</dbReference>
<dbReference type="Gene3D" id="3.40.50.300">
    <property type="entry name" value="P-loop containing nucleotide triphosphate hydrolases"/>
    <property type="match status" value="1"/>
</dbReference>
<gene>
    <name evidence="2" type="ORF">PO878_13925</name>
</gene>
<sequence length="433" mass="45161">MAAERYVLLGLGTARSPWFTEVARWATVGSIPADFVKCISAEELRVRLGSGRPFSALLVDAATDAVDRDLLDAAARQQVAVLVVDSPGGRGWVELGAAAVLPPDLRREQLLDALAEHSRMIGAATDLPLDPTEAPSGPAPAATGTLVAVTGGGGQGASTVAMAVAQGLADREGGDVVLADLCLDADMAMLHDARDVVPGLQELVDAHRRARPGPDEVRSLTFDVVNRGYHLLLGLRRHRDWAVLKPRTFEAALDGLRSTFGTVVADVDPDVEGEAQCGSVEVEERNVMARTVTTRADAVVVVGSPGVKGLHGLVRTVNALREHGVAPERMLAVVDRSARTAKGRAELTRTFADLSGARMDGVGVVGPVHVPERRGLDEVLRDGARLPASVTDPLVGALAGLLERATTPVAADAAPVPVTPGSLGSWAEEEVAG</sequence>
<evidence type="ECO:0000256" key="1">
    <source>
        <dbReference type="SAM" id="MobiDB-lite"/>
    </source>
</evidence>
<proteinExistence type="predicted"/>
<dbReference type="AlphaFoldDB" id="A0AAE9Y735"/>
<feature type="region of interest" description="Disordered" evidence="1">
    <location>
        <begin position="413"/>
        <end position="433"/>
    </location>
</feature>
<dbReference type="Proteomes" id="UP001216390">
    <property type="component" value="Chromosome"/>
</dbReference>
<accession>A0AAE9Y735</accession>
<keyword evidence="3" id="KW-1185">Reference proteome</keyword>
<dbReference type="KEGG" id="ima:PO878_13925"/>
<dbReference type="RefSeq" id="WP_272735125.1">
    <property type="nucleotide sequence ID" value="NZ_CP116942.1"/>
</dbReference>